<name>A0ABD3HUQ7_9MARC</name>
<dbReference type="Proteomes" id="UP001633002">
    <property type="component" value="Unassembled WGS sequence"/>
</dbReference>
<feature type="transmembrane region" description="Helical" evidence="1">
    <location>
        <begin position="32"/>
        <end position="54"/>
    </location>
</feature>
<keyword evidence="1" id="KW-1133">Transmembrane helix</keyword>
<reference evidence="2 3" key="1">
    <citation type="submission" date="2024-09" db="EMBL/GenBank/DDBJ databases">
        <title>Chromosome-scale assembly of Riccia sorocarpa.</title>
        <authorList>
            <person name="Paukszto L."/>
        </authorList>
    </citation>
    <scope>NUCLEOTIDE SEQUENCE [LARGE SCALE GENOMIC DNA]</scope>
    <source>
        <strain evidence="2">LP-2024</strain>
        <tissue evidence="2">Aerial parts of the thallus</tissue>
    </source>
</reference>
<sequence>MVNYTNRVMVALESCMGHEITWPDRQERTQTAVHFASLGFSGCCVIYFFTGMLGSCQDVTCLRRSFLWRRLNLAELFDFGQYLLGDSADHPIELERNDEFRPPPHGVREHNRRGIQQRHEVQDLCLEINRMQGGLLLSTTKQPVDNIGDDGHKAVWQTAFMVWYCADRPFL</sequence>
<comment type="caution">
    <text evidence="2">The sequence shown here is derived from an EMBL/GenBank/DDBJ whole genome shotgun (WGS) entry which is preliminary data.</text>
</comment>
<evidence type="ECO:0000313" key="2">
    <source>
        <dbReference type="EMBL" id="KAL3695123.1"/>
    </source>
</evidence>
<evidence type="ECO:0000256" key="1">
    <source>
        <dbReference type="SAM" id="Phobius"/>
    </source>
</evidence>
<proteinExistence type="predicted"/>
<dbReference type="AlphaFoldDB" id="A0ABD3HUQ7"/>
<accession>A0ABD3HUQ7</accession>
<keyword evidence="1" id="KW-0812">Transmembrane</keyword>
<organism evidence="2 3">
    <name type="scientific">Riccia sorocarpa</name>
    <dbReference type="NCBI Taxonomy" id="122646"/>
    <lineage>
        <taxon>Eukaryota</taxon>
        <taxon>Viridiplantae</taxon>
        <taxon>Streptophyta</taxon>
        <taxon>Embryophyta</taxon>
        <taxon>Marchantiophyta</taxon>
        <taxon>Marchantiopsida</taxon>
        <taxon>Marchantiidae</taxon>
        <taxon>Marchantiales</taxon>
        <taxon>Ricciaceae</taxon>
        <taxon>Riccia</taxon>
    </lineage>
</organism>
<keyword evidence="3" id="KW-1185">Reference proteome</keyword>
<keyword evidence="1" id="KW-0472">Membrane</keyword>
<dbReference type="EMBL" id="JBJQOH010000003">
    <property type="protein sequence ID" value="KAL3695123.1"/>
    <property type="molecule type" value="Genomic_DNA"/>
</dbReference>
<gene>
    <name evidence="2" type="ORF">R1sor_008774</name>
</gene>
<evidence type="ECO:0000313" key="3">
    <source>
        <dbReference type="Proteomes" id="UP001633002"/>
    </source>
</evidence>
<protein>
    <submittedName>
        <fullName evidence="2">Uncharacterized protein</fullName>
    </submittedName>
</protein>